<evidence type="ECO:0000313" key="2">
    <source>
        <dbReference type="Proteomes" id="UP000249057"/>
    </source>
</evidence>
<dbReference type="Proteomes" id="UP000249057">
    <property type="component" value="Unassembled WGS sequence"/>
</dbReference>
<protein>
    <submittedName>
        <fullName evidence="1">Uncharacterized protein</fullName>
    </submittedName>
</protein>
<gene>
    <name evidence="1" type="ORF">BO95DRAFT_441989</name>
</gene>
<accession>A0ACD1GBY6</accession>
<proteinExistence type="predicted"/>
<reference evidence="1" key="1">
    <citation type="submission" date="2018-02" db="EMBL/GenBank/DDBJ databases">
        <title>The genomes of Aspergillus section Nigri reveals drivers in fungal speciation.</title>
        <authorList>
            <consortium name="DOE Joint Genome Institute"/>
            <person name="Vesth T.C."/>
            <person name="Nybo J."/>
            <person name="Theobald S."/>
            <person name="Brandl J."/>
            <person name="Frisvad J.C."/>
            <person name="Nielsen K.F."/>
            <person name="Lyhne E.K."/>
            <person name="Kogle M.E."/>
            <person name="Kuo A."/>
            <person name="Riley R."/>
            <person name="Clum A."/>
            <person name="Nolan M."/>
            <person name="Lipzen A."/>
            <person name="Salamov A."/>
            <person name="Henrissat B."/>
            <person name="Wiebenga A."/>
            <person name="De vries R.P."/>
            <person name="Grigoriev I.V."/>
            <person name="Mortensen U.H."/>
            <person name="Andersen M.R."/>
            <person name="Baker S.E."/>
        </authorList>
    </citation>
    <scope>NUCLEOTIDE SEQUENCE</scope>
    <source>
        <strain evidence="1">CBS 621.78</strain>
    </source>
</reference>
<name>A0ACD1GBY6_9EURO</name>
<evidence type="ECO:0000313" key="1">
    <source>
        <dbReference type="EMBL" id="RAH46779.1"/>
    </source>
</evidence>
<sequence length="64" mass="6867">MREIGASQGQVTSLPPPSPSPDGRAVGRFWSGCTAWPTRVLSLQEAAMVPCLLCTLSMGWYSVQ</sequence>
<organism evidence="1 2">
    <name type="scientific">Aspergillus brunneoviolaceus CBS 621.78</name>
    <dbReference type="NCBI Taxonomy" id="1450534"/>
    <lineage>
        <taxon>Eukaryota</taxon>
        <taxon>Fungi</taxon>
        <taxon>Dikarya</taxon>
        <taxon>Ascomycota</taxon>
        <taxon>Pezizomycotina</taxon>
        <taxon>Eurotiomycetes</taxon>
        <taxon>Eurotiomycetidae</taxon>
        <taxon>Eurotiales</taxon>
        <taxon>Aspergillaceae</taxon>
        <taxon>Aspergillus</taxon>
        <taxon>Aspergillus subgen. Circumdati</taxon>
    </lineage>
</organism>
<dbReference type="EMBL" id="KZ825335">
    <property type="protein sequence ID" value="RAH46779.1"/>
    <property type="molecule type" value="Genomic_DNA"/>
</dbReference>
<keyword evidence="2" id="KW-1185">Reference proteome</keyword>